<feature type="transmembrane region" description="Helical" evidence="1">
    <location>
        <begin position="272"/>
        <end position="292"/>
    </location>
</feature>
<feature type="transmembrane region" description="Helical" evidence="1">
    <location>
        <begin position="392"/>
        <end position="416"/>
    </location>
</feature>
<dbReference type="SUPFAM" id="SSF103473">
    <property type="entry name" value="MFS general substrate transporter"/>
    <property type="match status" value="1"/>
</dbReference>
<proteinExistence type="predicted"/>
<name>A0A517QLN8_9PLAN</name>
<dbReference type="RefSeq" id="WP_145197707.1">
    <property type="nucleotide sequence ID" value="NZ_CP036267.1"/>
</dbReference>
<feature type="transmembrane region" description="Helical" evidence="1">
    <location>
        <begin position="177"/>
        <end position="199"/>
    </location>
</feature>
<accession>A0A517QLN8</accession>
<feature type="transmembrane region" description="Helical" evidence="1">
    <location>
        <begin position="55"/>
        <end position="74"/>
    </location>
</feature>
<feature type="transmembrane region" description="Helical" evidence="1">
    <location>
        <begin position="15"/>
        <end position="35"/>
    </location>
</feature>
<dbReference type="InterPro" id="IPR043745">
    <property type="entry name" value="DUF5690"/>
</dbReference>
<sequence length="440" mass="48233">MIENQISEHANRNHVGSLILAATAAFCTYFCMYAFRKPFAAGTYEGQEFLGLGLKTVLVISQLAGYMVSKFIGIKVVAEMPAKYRATSIIGLILVAELALVGFAYAPDPVKVVMLFFNGLPLGMIFGIVLSYLEGRKQTEALSAVLCASFIISSGVVKSVGRWLIEARGVSEFHMPMMTGVIFLVPLLLSVLALQLTPPPDQTDRKLRKVRSAMDRRQRNQFLAAYWPGLALMVLVYVALTVVRTIRDDFGVEIWQAMGVTETPSVFARSEMVVGLCVTALNGLAVCFVNNVTAIRNTVAMMCLAFLLVAASAFLQSSSQISPFVFMVLCGVGMYLPYVAFHTTVFERLIAASKHPCNLGFLMYLADAIGYLGYATLLMVKSKVPDSDQILPFFRFSMIFMAALSIVSLIGAVFFFSKTLESEELAEMEVLPEPIPQPES</sequence>
<gene>
    <name evidence="2" type="ORF">Mal48_16930</name>
</gene>
<keyword evidence="3" id="KW-1185">Reference proteome</keyword>
<feature type="transmembrane region" description="Helical" evidence="1">
    <location>
        <begin position="86"/>
        <end position="106"/>
    </location>
</feature>
<evidence type="ECO:0000313" key="2">
    <source>
        <dbReference type="EMBL" id="QDT32447.1"/>
    </source>
</evidence>
<evidence type="ECO:0000256" key="1">
    <source>
        <dbReference type="SAM" id="Phobius"/>
    </source>
</evidence>
<organism evidence="2 3">
    <name type="scientific">Thalassoglobus polymorphus</name>
    <dbReference type="NCBI Taxonomy" id="2527994"/>
    <lineage>
        <taxon>Bacteria</taxon>
        <taxon>Pseudomonadati</taxon>
        <taxon>Planctomycetota</taxon>
        <taxon>Planctomycetia</taxon>
        <taxon>Planctomycetales</taxon>
        <taxon>Planctomycetaceae</taxon>
        <taxon>Thalassoglobus</taxon>
    </lineage>
</organism>
<keyword evidence="1" id="KW-0472">Membrane</keyword>
<keyword evidence="1" id="KW-0812">Transmembrane</keyword>
<feature type="transmembrane region" description="Helical" evidence="1">
    <location>
        <begin position="220"/>
        <end position="240"/>
    </location>
</feature>
<feature type="transmembrane region" description="Helical" evidence="1">
    <location>
        <begin position="361"/>
        <end position="380"/>
    </location>
</feature>
<feature type="transmembrane region" description="Helical" evidence="1">
    <location>
        <begin position="112"/>
        <end position="133"/>
    </location>
</feature>
<dbReference type="EMBL" id="CP036267">
    <property type="protein sequence ID" value="QDT32447.1"/>
    <property type="molecule type" value="Genomic_DNA"/>
</dbReference>
<evidence type="ECO:0008006" key="4">
    <source>
        <dbReference type="Google" id="ProtNLM"/>
    </source>
</evidence>
<reference evidence="2 3" key="1">
    <citation type="submission" date="2019-02" db="EMBL/GenBank/DDBJ databases">
        <title>Deep-cultivation of Planctomycetes and their phenomic and genomic characterization uncovers novel biology.</title>
        <authorList>
            <person name="Wiegand S."/>
            <person name="Jogler M."/>
            <person name="Boedeker C."/>
            <person name="Pinto D."/>
            <person name="Vollmers J."/>
            <person name="Rivas-Marin E."/>
            <person name="Kohn T."/>
            <person name="Peeters S.H."/>
            <person name="Heuer A."/>
            <person name="Rast P."/>
            <person name="Oberbeckmann S."/>
            <person name="Bunk B."/>
            <person name="Jeske O."/>
            <person name="Meyerdierks A."/>
            <person name="Storesund J.E."/>
            <person name="Kallscheuer N."/>
            <person name="Luecker S."/>
            <person name="Lage O.M."/>
            <person name="Pohl T."/>
            <person name="Merkel B.J."/>
            <person name="Hornburger P."/>
            <person name="Mueller R.-W."/>
            <person name="Bruemmer F."/>
            <person name="Labrenz M."/>
            <person name="Spormann A.M."/>
            <person name="Op den Camp H."/>
            <person name="Overmann J."/>
            <person name="Amann R."/>
            <person name="Jetten M.S.M."/>
            <person name="Mascher T."/>
            <person name="Medema M.H."/>
            <person name="Devos D.P."/>
            <person name="Kaster A.-K."/>
            <person name="Ovreas L."/>
            <person name="Rohde M."/>
            <person name="Galperin M.Y."/>
            <person name="Jogler C."/>
        </authorList>
    </citation>
    <scope>NUCLEOTIDE SEQUENCE [LARGE SCALE GENOMIC DNA]</scope>
    <source>
        <strain evidence="2 3">Mal48</strain>
    </source>
</reference>
<keyword evidence="1" id="KW-1133">Transmembrane helix</keyword>
<feature type="transmembrane region" description="Helical" evidence="1">
    <location>
        <begin position="145"/>
        <end position="165"/>
    </location>
</feature>
<dbReference type="KEGG" id="tpol:Mal48_16930"/>
<feature type="transmembrane region" description="Helical" evidence="1">
    <location>
        <begin position="299"/>
        <end position="315"/>
    </location>
</feature>
<evidence type="ECO:0000313" key="3">
    <source>
        <dbReference type="Proteomes" id="UP000315724"/>
    </source>
</evidence>
<dbReference type="Proteomes" id="UP000315724">
    <property type="component" value="Chromosome"/>
</dbReference>
<protein>
    <recommendedName>
        <fullName evidence="4">Major Facilitator Superfamily protein</fullName>
    </recommendedName>
</protein>
<dbReference type="InterPro" id="IPR036259">
    <property type="entry name" value="MFS_trans_sf"/>
</dbReference>
<dbReference type="Pfam" id="PF18943">
    <property type="entry name" value="DUF5690"/>
    <property type="match status" value="1"/>
</dbReference>
<dbReference type="AlphaFoldDB" id="A0A517QLN8"/>
<feature type="transmembrane region" description="Helical" evidence="1">
    <location>
        <begin position="321"/>
        <end position="341"/>
    </location>
</feature>
<dbReference type="OrthoDB" id="182994at2"/>